<comment type="subcellular location">
    <subcellularLocation>
        <location evidence="1">Membrane</location>
    </subcellularLocation>
</comment>
<evidence type="ECO:0000256" key="5">
    <source>
        <dbReference type="ARBA" id="ARBA00022723"/>
    </source>
</evidence>
<evidence type="ECO:0000256" key="7">
    <source>
        <dbReference type="ARBA" id="ARBA00023002"/>
    </source>
</evidence>
<organism evidence="11 12">
    <name type="scientific">Ilex paraguariensis</name>
    <name type="common">yerba mate</name>
    <dbReference type="NCBI Taxonomy" id="185542"/>
    <lineage>
        <taxon>Eukaryota</taxon>
        <taxon>Viridiplantae</taxon>
        <taxon>Streptophyta</taxon>
        <taxon>Embryophyta</taxon>
        <taxon>Tracheophyta</taxon>
        <taxon>Spermatophyta</taxon>
        <taxon>Magnoliopsida</taxon>
        <taxon>eudicotyledons</taxon>
        <taxon>Gunneridae</taxon>
        <taxon>Pentapetalae</taxon>
        <taxon>asterids</taxon>
        <taxon>campanulids</taxon>
        <taxon>Aquifoliales</taxon>
        <taxon>Aquifoliaceae</taxon>
        <taxon>Ilex</taxon>
    </lineage>
</organism>
<evidence type="ECO:0000256" key="1">
    <source>
        <dbReference type="ARBA" id="ARBA00004370"/>
    </source>
</evidence>
<reference evidence="11 12" key="1">
    <citation type="submission" date="2024-02" db="EMBL/GenBank/DDBJ databases">
        <authorList>
            <person name="Vignale AGUSTIN F."/>
            <person name="Sosa J E."/>
            <person name="Modenutti C."/>
        </authorList>
    </citation>
    <scope>NUCLEOTIDE SEQUENCE [LARGE SCALE GENOMIC DNA]</scope>
</reference>
<keyword evidence="9" id="KW-0503">Monooxygenase</keyword>
<evidence type="ECO:0000313" key="12">
    <source>
        <dbReference type="Proteomes" id="UP001642360"/>
    </source>
</evidence>
<evidence type="ECO:0000256" key="6">
    <source>
        <dbReference type="ARBA" id="ARBA00022989"/>
    </source>
</evidence>
<dbReference type="SUPFAM" id="SSF48264">
    <property type="entry name" value="Cytochrome P450"/>
    <property type="match status" value="1"/>
</dbReference>
<comment type="caution">
    <text evidence="11">The sequence shown here is derived from an EMBL/GenBank/DDBJ whole genome shotgun (WGS) entry which is preliminary data.</text>
</comment>
<accession>A0ABC8RFX1</accession>
<evidence type="ECO:0000313" key="11">
    <source>
        <dbReference type="EMBL" id="CAK9142455.1"/>
    </source>
</evidence>
<evidence type="ECO:0000256" key="4">
    <source>
        <dbReference type="ARBA" id="ARBA00022692"/>
    </source>
</evidence>
<evidence type="ECO:0000256" key="10">
    <source>
        <dbReference type="ARBA" id="ARBA00023136"/>
    </source>
</evidence>
<keyword evidence="3" id="KW-0349">Heme</keyword>
<gene>
    <name evidence="11" type="ORF">ILEXP_LOCUS10138</name>
</gene>
<keyword evidence="4" id="KW-0812">Transmembrane</keyword>
<keyword evidence="5" id="KW-0479">Metal-binding</keyword>
<evidence type="ECO:0000256" key="2">
    <source>
        <dbReference type="ARBA" id="ARBA00010617"/>
    </source>
</evidence>
<dbReference type="AlphaFoldDB" id="A0ABC8RFX1"/>
<keyword evidence="8" id="KW-0408">Iron</keyword>
<dbReference type="GO" id="GO:0016020">
    <property type="term" value="C:membrane"/>
    <property type="evidence" value="ECO:0007669"/>
    <property type="project" value="UniProtKB-SubCell"/>
</dbReference>
<name>A0ABC8RFX1_9AQUA</name>
<evidence type="ECO:0000256" key="3">
    <source>
        <dbReference type="ARBA" id="ARBA00022617"/>
    </source>
</evidence>
<sequence length="187" mass="21171">MNFLNWYGPQAQLVVTDTKHIKEILNNEDDGYPKIDLEGYAKKLLADGLPSSKGEKWVKMGKLANHVFHGESLKSTIALSMILRPNMFSLSPTYVHYPLQILMAAPGEIDDGDLLRPSPVHQLERQSSADDVTDQPHSSSQQLCSVSSVDCQPVQLTSEDSNHPAQHVSSWWRLFCERLHKYFMQNH</sequence>
<comment type="similarity">
    <text evidence="2">Belongs to the cytochrome P450 family.</text>
</comment>
<dbReference type="PANTHER" id="PTHR24282:SF20">
    <property type="entry name" value="CYTOCHROME P450 CYP749A22-LIKE"/>
    <property type="match status" value="1"/>
</dbReference>
<keyword evidence="7" id="KW-0560">Oxidoreductase</keyword>
<dbReference type="PANTHER" id="PTHR24282">
    <property type="entry name" value="CYTOCHROME P450 FAMILY MEMBER"/>
    <property type="match status" value="1"/>
</dbReference>
<dbReference type="InterPro" id="IPR036396">
    <property type="entry name" value="Cyt_P450_sf"/>
</dbReference>
<evidence type="ECO:0000256" key="9">
    <source>
        <dbReference type="ARBA" id="ARBA00023033"/>
    </source>
</evidence>
<keyword evidence="6" id="KW-1133">Transmembrane helix</keyword>
<evidence type="ECO:0000256" key="8">
    <source>
        <dbReference type="ARBA" id="ARBA00023004"/>
    </source>
</evidence>
<dbReference type="Gene3D" id="1.10.630.10">
    <property type="entry name" value="Cytochrome P450"/>
    <property type="match status" value="1"/>
</dbReference>
<dbReference type="EMBL" id="CAUOFW020001225">
    <property type="protein sequence ID" value="CAK9142455.1"/>
    <property type="molecule type" value="Genomic_DNA"/>
</dbReference>
<dbReference type="GO" id="GO:0046872">
    <property type="term" value="F:metal ion binding"/>
    <property type="evidence" value="ECO:0007669"/>
    <property type="project" value="UniProtKB-KW"/>
</dbReference>
<keyword evidence="10" id="KW-0472">Membrane</keyword>
<protein>
    <submittedName>
        <fullName evidence="11">Uncharacterized protein</fullName>
    </submittedName>
</protein>
<dbReference type="GO" id="GO:0004497">
    <property type="term" value="F:monooxygenase activity"/>
    <property type="evidence" value="ECO:0007669"/>
    <property type="project" value="UniProtKB-KW"/>
</dbReference>
<dbReference type="InterPro" id="IPR050665">
    <property type="entry name" value="Cytochrome_P450_Monooxygen"/>
</dbReference>
<keyword evidence="12" id="KW-1185">Reference proteome</keyword>
<dbReference type="Proteomes" id="UP001642360">
    <property type="component" value="Unassembled WGS sequence"/>
</dbReference>
<proteinExistence type="inferred from homology"/>